<dbReference type="EMBL" id="MLJW01000047">
    <property type="protein sequence ID" value="OIR05813.1"/>
    <property type="molecule type" value="Genomic_DNA"/>
</dbReference>
<evidence type="ECO:0000259" key="11">
    <source>
        <dbReference type="PROSITE" id="PS51201"/>
    </source>
</evidence>
<dbReference type="NCBIfam" id="TIGR00932">
    <property type="entry name" value="2a37"/>
    <property type="match status" value="1"/>
</dbReference>
<dbReference type="Gene3D" id="3.30.70.1450">
    <property type="entry name" value="Regulator of K+ conductance, C-terminal domain"/>
    <property type="match status" value="1"/>
</dbReference>
<dbReference type="Gene3D" id="1.20.1530.20">
    <property type="match status" value="1"/>
</dbReference>
<accession>A0A1J5SP19</accession>
<sequence length="664" mass="71981">MWHHRTMNSSLHLILILLAVAVGVVVLCRILRLPAMLGYLLVGIMIGPHAMGWIPDAPETRHLAEFGVVFLMFSIGLEFSLARLRAMQRLVFGLGTAQVAATMVLVMLSSLFFEIDWRAGLALGGILAMSSTAIVSKMLVERAELNAPHGQKIMGVLLFQDLAVVPLIIIIPALAESSTHLGSTIAIAMLKAAVLLTALLTFGQRLLRPWFHLVAGQKSSELFMLNVLLFTLGMAWLTELSGLSLALGAFVAGMLISETEYRYQVEEDIKPFRDVLLGLFFVTIGMMLDLHAVIAGWGWILLLLLILIPFKAAVVAVLVRAFAGEWGAALRTGIGLAQAGEFGFVLLTLTGEVQLLPEDVTQNVLAAMLISMLIAPFLIHHTEAIVRRLSPEEWMNRAMLMHQIAVSSMSSKQHIIICGYGRSGQALAKFLTEEGIGFIALDLDSRRVREAAAAGEKVVYGDAGKLEVLQAAGLMRAKTLAITYDDKHSALKILHHAKSARPDLPVVVRTADDTHIAALKQAGAAEVVAEVTEGSVMLASQALLLSGVPLSRVIRHIQETRAKRYSMFSGYFRNAPAADSVGENTESLQQRFQNVMINEGDAAVGKSLQALKLSELNVEVNAVRRHNVEGSQPAGDMVLRAGDVLVMLGQSVTLEAAEKRLRQG</sequence>
<evidence type="ECO:0000256" key="3">
    <source>
        <dbReference type="ARBA" id="ARBA00022449"/>
    </source>
</evidence>
<feature type="transmembrane region" description="Helical" evidence="10">
    <location>
        <begin position="119"/>
        <end position="140"/>
    </location>
</feature>
<feature type="transmembrane region" description="Helical" evidence="10">
    <location>
        <begin position="181"/>
        <end position="202"/>
    </location>
</feature>
<comment type="subcellular location">
    <subcellularLocation>
        <location evidence="1">Endomembrane system</location>
        <topology evidence="1">Multi-pass membrane protein</topology>
    </subcellularLocation>
</comment>
<feature type="domain" description="RCK N-terminal" evidence="11">
    <location>
        <begin position="412"/>
        <end position="529"/>
    </location>
</feature>
<dbReference type="GO" id="GO:1902600">
    <property type="term" value="P:proton transmembrane transport"/>
    <property type="evidence" value="ECO:0007669"/>
    <property type="project" value="InterPro"/>
</dbReference>
<keyword evidence="4" id="KW-0633">Potassium transport</keyword>
<dbReference type="GO" id="GO:0012505">
    <property type="term" value="C:endomembrane system"/>
    <property type="evidence" value="ECO:0007669"/>
    <property type="project" value="UniProtKB-SubCell"/>
</dbReference>
<protein>
    <submittedName>
        <fullName evidence="13">Glutathione-regulated potassium-efflux system protein KefC</fullName>
    </submittedName>
</protein>
<feature type="transmembrane region" description="Helical" evidence="10">
    <location>
        <begin position="37"/>
        <end position="54"/>
    </location>
</feature>
<dbReference type="InterPro" id="IPR038770">
    <property type="entry name" value="Na+/solute_symporter_sf"/>
</dbReference>
<evidence type="ECO:0000256" key="4">
    <source>
        <dbReference type="ARBA" id="ARBA00022538"/>
    </source>
</evidence>
<feature type="transmembrane region" description="Helical" evidence="10">
    <location>
        <begin position="91"/>
        <end position="113"/>
    </location>
</feature>
<keyword evidence="3" id="KW-0050">Antiport</keyword>
<feature type="transmembrane region" description="Helical" evidence="10">
    <location>
        <begin position="152"/>
        <end position="175"/>
    </location>
</feature>
<dbReference type="PROSITE" id="PS51201">
    <property type="entry name" value="RCK_N"/>
    <property type="match status" value="1"/>
</dbReference>
<dbReference type="InterPro" id="IPR004771">
    <property type="entry name" value="K/H_exchanger"/>
</dbReference>
<dbReference type="PANTHER" id="PTHR46157:SF4">
    <property type="entry name" value="K(+) EFFLUX ANTIPORTER 3, CHLOROPLASTIC"/>
    <property type="match status" value="1"/>
</dbReference>
<feature type="transmembrane region" description="Helical" evidence="10">
    <location>
        <begin position="329"/>
        <end position="348"/>
    </location>
</feature>
<gene>
    <name evidence="13" type="primary">kefC_2</name>
    <name evidence="13" type="ORF">GALL_119390</name>
</gene>
<dbReference type="InterPro" id="IPR003148">
    <property type="entry name" value="RCK_N"/>
</dbReference>
<evidence type="ECO:0000256" key="1">
    <source>
        <dbReference type="ARBA" id="ARBA00004127"/>
    </source>
</evidence>
<evidence type="ECO:0000256" key="5">
    <source>
        <dbReference type="ARBA" id="ARBA00022692"/>
    </source>
</evidence>
<evidence type="ECO:0000256" key="6">
    <source>
        <dbReference type="ARBA" id="ARBA00022958"/>
    </source>
</evidence>
<dbReference type="AlphaFoldDB" id="A0A1J5SP19"/>
<dbReference type="InterPro" id="IPR006153">
    <property type="entry name" value="Cation/H_exchanger_TM"/>
</dbReference>
<feature type="transmembrane region" description="Helical" evidence="10">
    <location>
        <begin position="300"/>
        <end position="322"/>
    </location>
</feature>
<dbReference type="Pfam" id="PF00999">
    <property type="entry name" value="Na_H_Exchanger"/>
    <property type="match status" value="1"/>
</dbReference>
<proteinExistence type="predicted"/>
<dbReference type="Gene3D" id="3.40.50.720">
    <property type="entry name" value="NAD(P)-binding Rossmann-like Domain"/>
    <property type="match status" value="1"/>
</dbReference>
<dbReference type="PROSITE" id="PS51202">
    <property type="entry name" value="RCK_C"/>
    <property type="match status" value="1"/>
</dbReference>
<feature type="transmembrane region" description="Helical" evidence="10">
    <location>
        <begin position="222"/>
        <end position="238"/>
    </location>
</feature>
<dbReference type="GO" id="GO:0008324">
    <property type="term" value="F:monoatomic cation transmembrane transporter activity"/>
    <property type="evidence" value="ECO:0007669"/>
    <property type="project" value="InterPro"/>
</dbReference>
<feature type="domain" description="RCK C-terminal" evidence="12">
    <location>
        <begin position="579"/>
        <end position="663"/>
    </location>
</feature>
<keyword evidence="8" id="KW-0406">Ion transport</keyword>
<comment type="caution">
    <text evidence="13">The sequence shown here is derived from an EMBL/GenBank/DDBJ whole genome shotgun (WGS) entry which is preliminary data.</text>
</comment>
<keyword evidence="7 10" id="KW-1133">Transmembrane helix</keyword>
<feature type="transmembrane region" description="Helical" evidence="10">
    <location>
        <begin position="66"/>
        <end position="84"/>
    </location>
</feature>
<feature type="transmembrane region" description="Helical" evidence="10">
    <location>
        <begin position="275"/>
        <end position="294"/>
    </location>
</feature>
<dbReference type="GO" id="GO:0006813">
    <property type="term" value="P:potassium ion transport"/>
    <property type="evidence" value="ECO:0007669"/>
    <property type="project" value="UniProtKB-KW"/>
</dbReference>
<evidence type="ECO:0000256" key="2">
    <source>
        <dbReference type="ARBA" id="ARBA00022448"/>
    </source>
</evidence>
<reference evidence="13" key="1">
    <citation type="submission" date="2016-10" db="EMBL/GenBank/DDBJ databases">
        <title>Sequence of Gallionella enrichment culture.</title>
        <authorList>
            <person name="Poehlein A."/>
            <person name="Muehling M."/>
            <person name="Daniel R."/>
        </authorList>
    </citation>
    <scope>NUCLEOTIDE SEQUENCE</scope>
</reference>
<feature type="transmembrane region" description="Helical" evidence="10">
    <location>
        <begin position="360"/>
        <end position="379"/>
    </location>
</feature>
<dbReference type="InterPro" id="IPR036721">
    <property type="entry name" value="RCK_C_sf"/>
</dbReference>
<evidence type="ECO:0000256" key="8">
    <source>
        <dbReference type="ARBA" id="ARBA00023065"/>
    </source>
</evidence>
<keyword evidence="2" id="KW-0813">Transport</keyword>
<dbReference type="SUPFAM" id="SSF116726">
    <property type="entry name" value="TrkA C-terminal domain-like"/>
    <property type="match status" value="1"/>
</dbReference>
<evidence type="ECO:0000313" key="13">
    <source>
        <dbReference type="EMBL" id="OIR05813.1"/>
    </source>
</evidence>
<keyword evidence="6" id="KW-0630">Potassium</keyword>
<dbReference type="GO" id="GO:0005886">
    <property type="term" value="C:plasma membrane"/>
    <property type="evidence" value="ECO:0007669"/>
    <property type="project" value="TreeGrafter"/>
</dbReference>
<keyword evidence="9 10" id="KW-0472">Membrane</keyword>
<dbReference type="PANTHER" id="PTHR46157">
    <property type="entry name" value="K(+) EFFLUX ANTIPORTER 3, CHLOROPLASTIC"/>
    <property type="match status" value="1"/>
</dbReference>
<feature type="transmembrane region" description="Helical" evidence="10">
    <location>
        <begin position="12"/>
        <end position="30"/>
    </location>
</feature>
<dbReference type="SUPFAM" id="SSF51735">
    <property type="entry name" value="NAD(P)-binding Rossmann-fold domains"/>
    <property type="match status" value="1"/>
</dbReference>
<evidence type="ECO:0000256" key="9">
    <source>
        <dbReference type="ARBA" id="ARBA00023136"/>
    </source>
</evidence>
<evidence type="ECO:0000256" key="7">
    <source>
        <dbReference type="ARBA" id="ARBA00022989"/>
    </source>
</evidence>
<dbReference type="FunFam" id="3.40.50.720:FF:000036">
    <property type="entry name" value="Glutathione-regulated potassium-efflux system protein KefB"/>
    <property type="match status" value="1"/>
</dbReference>
<evidence type="ECO:0000259" key="12">
    <source>
        <dbReference type="PROSITE" id="PS51202"/>
    </source>
</evidence>
<name>A0A1J5SP19_9ZZZZ</name>
<dbReference type="GO" id="GO:0015297">
    <property type="term" value="F:antiporter activity"/>
    <property type="evidence" value="ECO:0007669"/>
    <property type="project" value="UniProtKB-KW"/>
</dbReference>
<organism evidence="13">
    <name type="scientific">mine drainage metagenome</name>
    <dbReference type="NCBI Taxonomy" id="410659"/>
    <lineage>
        <taxon>unclassified sequences</taxon>
        <taxon>metagenomes</taxon>
        <taxon>ecological metagenomes</taxon>
    </lineage>
</organism>
<dbReference type="Pfam" id="PF02254">
    <property type="entry name" value="TrkA_N"/>
    <property type="match status" value="1"/>
</dbReference>
<dbReference type="InterPro" id="IPR036291">
    <property type="entry name" value="NAD(P)-bd_dom_sf"/>
</dbReference>
<keyword evidence="5 10" id="KW-0812">Transmembrane</keyword>
<dbReference type="InterPro" id="IPR006037">
    <property type="entry name" value="RCK_C"/>
</dbReference>
<dbReference type="Pfam" id="PF02080">
    <property type="entry name" value="TrkA_C"/>
    <property type="match status" value="1"/>
</dbReference>
<evidence type="ECO:0000256" key="10">
    <source>
        <dbReference type="SAM" id="Phobius"/>
    </source>
</evidence>